<dbReference type="Pfam" id="PF25310">
    <property type="entry name" value="VG15"/>
    <property type="match status" value="1"/>
</dbReference>
<dbReference type="EMBL" id="CP066007">
    <property type="protein sequence ID" value="QQB46207.1"/>
    <property type="molecule type" value="Genomic_DNA"/>
</dbReference>
<dbReference type="GeneID" id="92759522"/>
<name>A0A7T4EF25_9CORY</name>
<sequence length="392" mass="44723">MTYRSDYALSLDGLRTLAQRDLLAWWKETEGLGFIEQKRLLLEPFASIVAQYGEQAAYAAADYLFLERSLDDTLRELEYPEIANPVGFEQAKGAYQSAMWVDNVEDTAARSLALQKLQGITNRLVAAPARETVGLATLKAGTMYARVPEPGACAFCLMLGSRGAVYSKDTVFKEMEQYHDNCRCLAIESKTENDLPRVNRDLMDLSDTLNKEFGHSVTVNDWRQVMTARRQQAGQNVKWPRLQYCRIPHYRGDGMSRVFPGEKLPPLDKMPGHVLHGWKDLSEGDKKRLAEGKPVRGWPHDESLAEGHRWDSERPRASKFPKDWTDQKIVDAVRDTLEDPDSFYSTTVRRQVWKQVDGILIMVQYDVLPDGKIKFNTAHPVSHERKKAMRND</sequence>
<proteinExistence type="predicted"/>
<evidence type="ECO:0000313" key="3">
    <source>
        <dbReference type="Proteomes" id="UP000596145"/>
    </source>
</evidence>
<evidence type="ECO:0000313" key="2">
    <source>
        <dbReference type="EMBL" id="QQB46207.1"/>
    </source>
</evidence>
<gene>
    <name evidence="2" type="ORF">I6I10_12300</name>
</gene>
<dbReference type="Proteomes" id="UP000596145">
    <property type="component" value="Chromosome"/>
</dbReference>
<organism evidence="2 3">
    <name type="scientific">Corynebacterium glucuronolyticum</name>
    <dbReference type="NCBI Taxonomy" id="39791"/>
    <lineage>
        <taxon>Bacteria</taxon>
        <taxon>Bacillati</taxon>
        <taxon>Actinomycetota</taxon>
        <taxon>Actinomycetes</taxon>
        <taxon>Mycobacteriales</taxon>
        <taxon>Corynebacteriaceae</taxon>
        <taxon>Corynebacterium</taxon>
    </lineage>
</organism>
<reference evidence="2 3" key="1">
    <citation type="submission" date="2020-12" db="EMBL/GenBank/DDBJ databases">
        <title>FDA dAtabase for Regulatory Grade micrObial Sequences (FDA-ARGOS): Supporting development and validation of Infectious Disease Dx tests.</title>
        <authorList>
            <person name="Sproer C."/>
            <person name="Gronow S."/>
            <person name="Severitt S."/>
            <person name="Schroder I."/>
            <person name="Tallon L."/>
            <person name="Sadzewicz L."/>
            <person name="Zhao X."/>
            <person name="Boylan J."/>
            <person name="Ott S."/>
            <person name="Bowen H."/>
            <person name="Vavikolanu K."/>
            <person name="Mehta A."/>
            <person name="Aluvathingal J."/>
            <person name="Nadendla S."/>
            <person name="Lowell S."/>
            <person name="Myers T."/>
            <person name="Yan Y."/>
            <person name="Sichtig H."/>
        </authorList>
    </citation>
    <scope>NUCLEOTIDE SEQUENCE [LARGE SCALE GENOMIC DNA]</scope>
    <source>
        <strain evidence="2 3">FDAARGOS_1053</strain>
    </source>
</reference>
<dbReference type="OrthoDB" id="3194844at2"/>
<feature type="region of interest" description="Disordered" evidence="1">
    <location>
        <begin position="291"/>
        <end position="318"/>
    </location>
</feature>
<accession>A0A7T4EF25</accession>
<dbReference type="InterPro" id="IPR057369">
    <property type="entry name" value="VG15"/>
</dbReference>
<dbReference type="RefSeq" id="WP_084036422.1">
    <property type="nucleotide sequence ID" value="NZ_CP066007.1"/>
</dbReference>
<dbReference type="AlphaFoldDB" id="A0A7T4EF25"/>
<evidence type="ECO:0000256" key="1">
    <source>
        <dbReference type="SAM" id="MobiDB-lite"/>
    </source>
</evidence>
<protein>
    <submittedName>
        <fullName evidence="2">EndoU domain-containing protein</fullName>
    </submittedName>
</protein>